<dbReference type="GO" id="GO:0005829">
    <property type="term" value="C:cytosol"/>
    <property type="evidence" value="ECO:0007669"/>
    <property type="project" value="TreeGrafter"/>
</dbReference>
<name>A0A6N9HRM4_9BURK</name>
<dbReference type="Proteomes" id="UP000448575">
    <property type="component" value="Unassembled WGS sequence"/>
</dbReference>
<accession>A0A6N9HRM4</accession>
<dbReference type="PANTHER" id="PTHR22617">
    <property type="entry name" value="CHEMOTAXIS SENSOR HISTIDINE KINASE-RELATED"/>
    <property type="match status" value="1"/>
</dbReference>
<comment type="caution">
    <text evidence="2">The sequence shown here is derived from an EMBL/GenBank/DDBJ whole genome shotgun (WGS) entry which is preliminary data.</text>
</comment>
<gene>
    <name evidence="2" type="ORF">GTP41_26590</name>
</gene>
<organism evidence="2 3">
    <name type="scientific">Pseudoduganella guangdongensis</name>
    <dbReference type="NCBI Taxonomy" id="2692179"/>
    <lineage>
        <taxon>Bacteria</taxon>
        <taxon>Pseudomonadati</taxon>
        <taxon>Pseudomonadota</taxon>
        <taxon>Betaproteobacteria</taxon>
        <taxon>Burkholderiales</taxon>
        <taxon>Oxalobacteraceae</taxon>
        <taxon>Telluria group</taxon>
        <taxon>Pseudoduganella</taxon>
    </lineage>
</organism>
<keyword evidence="3" id="KW-1185">Reference proteome</keyword>
<dbReference type="GO" id="GO:0006935">
    <property type="term" value="P:chemotaxis"/>
    <property type="evidence" value="ECO:0007669"/>
    <property type="project" value="InterPro"/>
</dbReference>
<dbReference type="Gene3D" id="2.40.50.180">
    <property type="entry name" value="CheA-289, Domain 4"/>
    <property type="match status" value="1"/>
</dbReference>
<dbReference type="GO" id="GO:0007165">
    <property type="term" value="P:signal transduction"/>
    <property type="evidence" value="ECO:0007669"/>
    <property type="project" value="InterPro"/>
</dbReference>
<evidence type="ECO:0000313" key="2">
    <source>
        <dbReference type="EMBL" id="MYN05662.1"/>
    </source>
</evidence>
<proteinExistence type="predicted"/>
<dbReference type="EMBL" id="WWCJ01000037">
    <property type="protein sequence ID" value="MYN05662.1"/>
    <property type="molecule type" value="Genomic_DNA"/>
</dbReference>
<protein>
    <submittedName>
        <fullName evidence="2">Chemotaxis protein CheW</fullName>
    </submittedName>
</protein>
<dbReference type="RefSeq" id="WP_161028602.1">
    <property type="nucleotide sequence ID" value="NZ_WWCJ01000037.1"/>
</dbReference>
<dbReference type="InterPro" id="IPR039315">
    <property type="entry name" value="CheW"/>
</dbReference>
<feature type="domain" description="CheW-like" evidence="1">
    <location>
        <begin position="4"/>
        <end position="148"/>
    </location>
</feature>
<dbReference type="Gene3D" id="2.30.30.40">
    <property type="entry name" value="SH3 Domains"/>
    <property type="match status" value="1"/>
</dbReference>
<dbReference type="Pfam" id="PF01584">
    <property type="entry name" value="CheW"/>
    <property type="match status" value="1"/>
</dbReference>
<evidence type="ECO:0000259" key="1">
    <source>
        <dbReference type="PROSITE" id="PS50851"/>
    </source>
</evidence>
<dbReference type="AlphaFoldDB" id="A0A6N9HRM4"/>
<dbReference type="SUPFAM" id="SSF50341">
    <property type="entry name" value="CheW-like"/>
    <property type="match status" value="1"/>
</dbReference>
<dbReference type="InterPro" id="IPR002545">
    <property type="entry name" value="CheW-lke_dom"/>
</dbReference>
<evidence type="ECO:0000313" key="3">
    <source>
        <dbReference type="Proteomes" id="UP000448575"/>
    </source>
</evidence>
<reference evidence="2 3" key="1">
    <citation type="submission" date="2019-12" db="EMBL/GenBank/DDBJ databases">
        <title>Novel species isolated from a subtropical stream in China.</title>
        <authorList>
            <person name="Lu H."/>
        </authorList>
    </citation>
    <scope>NUCLEOTIDE SEQUENCE [LARGE SCALE GENOMIC DNA]</scope>
    <source>
        <strain evidence="2 3">DS3</strain>
    </source>
</reference>
<dbReference type="InterPro" id="IPR036061">
    <property type="entry name" value="CheW-like_dom_sf"/>
</dbReference>
<dbReference type="SMART" id="SM00260">
    <property type="entry name" value="CheW"/>
    <property type="match status" value="1"/>
</dbReference>
<dbReference type="PROSITE" id="PS50851">
    <property type="entry name" value="CHEW"/>
    <property type="match status" value="1"/>
</dbReference>
<dbReference type="PANTHER" id="PTHR22617:SF41">
    <property type="entry name" value="CHEMOTAXIS SIGNAL TRANSDUCTION SYSTEM ADAPTOR PROTEIN CHEW"/>
    <property type="match status" value="1"/>
</dbReference>
<sequence length="160" mass="16781">MEAEHQYLSFRVGEETFALGILAVREIIEYGGVTEVPMMPPCVRGVINLRGAVVPVLDLASRLGRGASSIGRRSCIVIVEMGEPPEQQVLGLLVDAVNAVLDIGAAQIEPPPSFGAGLRNDFIDGLGKVNGKFVIMVNLAAVLNVPEIAAMAGEGAACKQ</sequence>